<evidence type="ECO:0000256" key="4">
    <source>
        <dbReference type="ARBA" id="ARBA00022475"/>
    </source>
</evidence>
<reference evidence="13" key="1">
    <citation type="submission" date="2022-08" db="UniProtKB">
        <authorList>
            <consortium name="EnsemblMetazoa"/>
        </authorList>
    </citation>
    <scope>IDENTIFICATION</scope>
    <source>
        <strain evidence="13">05x7-T-G4-1.051#20</strain>
    </source>
</reference>
<dbReference type="Pfam" id="PF00474">
    <property type="entry name" value="SSF"/>
    <property type="match status" value="1"/>
</dbReference>
<keyword evidence="3" id="KW-0813">Transport</keyword>
<feature type="transmembrane region" description="Helical" evidence="12">
    <location>
        <begin position="526"/>
        <end position="547"/>
    </location>
</feature>
<dbReference type="NCBIfam" id="TIGR00813">
    <property type="entry name" value="sss"/>
    <property type="match status" value="1"/>
</dbReference>
<dbReference type="InterPro" id="IPR051163">
    <property type="entry name" value="Sodium:Solute_Symporter_SSF"/>
</dbReference>
<evidence type="ECO:0000256" key="1">
    <source>
        <dbReference type="ARBA" id="ARBA00004651"/>
    </source>
</evidence>
<feature type="transmembrane region" description="Helical" evidence="12">
    <location>
        <begin position="78"/>
        <end position="99"/>
    </location>
</feature>
<dbReference type="InterPro" id="IPR001734">
    <property type="entry name" value="Na/solute_symporter"/>
</dbReference>
<keyword evidence="5 12" id="KW-0812">Transmembrane</keyword>
<dbReference type="PANTHER" id="PTHR42985:SF40">
    <property type="entry name" value="LD47995P-RELATED"/>
    <property type="match status" value="1"/>
</dbReference>
<evidence type="ECO:0000256" key="3">
    <source>
        <dbReference type="ARBA" id="ARBA00022448"/>
    </source>
</evidence>
<evidence type="ECO:0000313" key="14">
    <source>
        <dbReference type="Proteomes" id="UP000005408"/>
    </source>
</evidence>
<name>A0A8W8IGQ9_MAGGI</name>
<dbReference type="GO" id="GO:0015293">
    <property type="term" value="F:symporter activity"/>
    <property type="evidence" value="ECO:0007669"/>
    <property type="project" value="TreeGrafter"/>
</dbReference>
<comment type="similarity">
    <text evidence="2 11">Belongs to the sodium:solute symporter (SSF) (TC 2.A.21) family.</text>
</comment>
<feature type="transmembrane region" description="Helical" evidence="12">
    <location>
        <begin position="231"/>
        <end position="251"/>
    </location>
</feature>
<evidence type="ECO:0008006" key="15">
    <source>
        <dbReference type="Google" id="ProtNLM"/>
    </source>
</evidence>
<dbReference type="PANTHER" id="PTHR42985">
    <property type="entry name" value="SODIUM-COUPLED MONOCARBOXYLATE TRANSPORTER"/>
    <property type="match status" value="1"/>
</dbReference>
<feature type="transmembrane region" description="Helical" evidence="12">
    <location>
        <begin position="377"/>
        <end position="397"/>
    </location>
</feature>
<feature type="transmembrane region" description="Helical" evidence="12">
    <location>
        <begin position="6"/>
        <end position="26"/>
    </location>
</feature>
<keyword evidence="7" id="KW-0915">Sodium</keyword>
<accession>A0A8W8IGQ9</accession>
<feature type="transmembrane region" description="Helical" evidence="12">
    <location>
        <begin position="334"/>
        <end position="357"/>
    </location>
</feature>
<feature type="transmembrane region" description="Helical" evidence="12">
    <location>
        <begin position="119"/>
        <end position="141"/>
    </location>
</feature>
<organism evidence="13 14">
    <name type="scientific">Magallana gigas</name>
    <name type="common">Pacific oyster</name>
    <name type="synonym">Crassostrea gigas</name>
    <dbReference type="NCBI Taxonomy" id="29159"/>
    <lineage>
        <taxon>Eukaryota</taxon>
        <taxon>Metazoa</taxon>
        <taxon>Spiralia</taxon>
        <taxon>Lophotrochozoa</taxon>
        <taxon>Mollusca</taxon>
        <taxon>Bivalvia</taxon>
        <taxon>Autobranchia</taxon>
        <taxon>Pteriomorphia</taxon>
        <taxon>Ostreida</taxon>
        <taxon>Ostreoidea</taxon>
        <taxon>Ostreidae</taxon>
        <taxon>Magallana</taxon>
    </lineage>
</organism>
<feature type="transmembrane region" description="Helical" evidence="12">
    <location>
        <begin position="436"/>
        <end position="453"/>
    </location>
</feature>
<dbReference type="InterPro" id="IPR038377">
    <property type="entry name" value="Na/Glc_symporter_sf"/>
</dbReference>
<evidence type="ECO:0000256" key="6">
    <source>
        <dbReference type="ARBA" id="ARBA00022989"/>
    </source>
</evidence>
<protein>
    <recommendedName>
        <fullName evidence="15">Sodium-coupled monocarboxylate transporter 1</fullName>
    </recommendedName>
</protein>
<keyword evidence="8" id="KW-0406">Ion transport</keyword>
<dbReference type="AlphaFoldDB" id="A0A8W8IGQ9"/>
<comment type="subcellular location">
    <subcellularLocation>
        <location evidence="1">Cell membrane</location>
        <topology evidence="1">Multi-pass membrane protein</topology>
    </subcellularLocation>
</comment>
<evidence type="ECO:0000256" key="7">
    <source>
        <dbReference type="ARBA" id="ARBA00023053"/>
    </source>
</evidence>
<dbReference type="Gene3D" id="1.20.1730.10">
    <property type="entry name" value="Sodium/glucose cotransporter"/>
    <property type="match status" value="1"/>
</dbReference>
<keyword evidence="6 12" id="KW-1133">Transmembrane helix</keyword>
<feature type="transmembrane region" description="Helical" evidence="12">
    <location>
        <begin position="409"/>
        <end position="429"/>
    </location>
</feature>
<keyword evidence="14" id="KW-1185">Reference proteome</keyword>
<evidence type="ECO:0000256" key="12">
    <source>
        <dbReference type="SAM" id="Phobius"/>
    </source>
</evidence>
<dbReference type="Proteomes" id="UP000005408">
    <property type="component" value="Unassembled WGS sequence"/>
</dbReference>
<proteinExistence type="inferred from homology"/>
<evidence type="ECO:0000256" key="10">
    <source>
        <dbReference type="ARBA" id="ARBA00023201"/>
    </source>
</evidence>
<evidence type="ECO:0000256" key="8">
    <source>
        <dbReference type="ARBA" id="ARBA00023065"/>
    </source>
</evidence>
<evidence type="ECO:0000256" key="2">
    <source>
        <dbReference type="ARBA" id="ARBA00006434"/>
    </source>
</evidence>
<dbReference type="EnsemblMetazoa" id="G13835.1">
    <property type="protein sequence ID" value="G13835.1:cds"/>
    <property type="gene ID" value="G13835"/>
</dbReference>
<evidence type="ECO:0000313" key="13">
    <source>
        <dbReference type="EnsemblMetazoa" id="G13835.1:cds"/>
    </source>
</evidence>
<feature type="transmembrane region" description="Helical" evidence="12">
    <location>
        <begin position="153"/>
        <end position="175"/>
    </location>
</feature>
<feature type="transmembrane region" description="Helical" evidence="12">
    <location>
        <begin position="271"/>
        <end position="297"/>
    </location>
</feature>
<evidence type="ECO:0000256" key="11">
    <source>
        <dbReference type="RuleBase" id="RU362091"/>
    </source>
</evidence>
<feature type="transmembrane region" description="Helical" evidence="12">
    <location>
        <begin position="46"/>
        <end position="66"/>
    </location>
</feature>
<dbReference type="GO" id="GO:0005886">
    <property type="term" value="C:plasma membrane"/>
    <property type="evidence" value="ECO:0007669"/>
    <property type="project" value="UniProtKB-SubCell"/>
</dbReference>
<feature type="transmembrane region" description="Helical" evidence="12">
    <location>
        <begin position="187"/>
        <end position="211"/>
    </location>
</feature>
<keyword evidence="10" id="KW-0739">Sodium transport</keyword>
<keyword evidence="9 12" id="KW-0472">Membrane</keyword>
<keyword evidence="4" id="KW-1003">Cell membrane</keyword>
<dbReference type="PROSITE" id="PS50283">
    <property type="entry name" value="NA_SOLUT_SYMP_3"/>
    <property type="match status" value="1"/>
</dbReference>
<evidence type="ECO:0000256" key="5">
    <source>
        <dbReference type="ARBA" id="ARBA00022692"/>
    </source>
</evidence>
<evidence type="ECO:0000256" key="9">
    <source>
        <dbReference type="ARBA" id="ARBA00023136"/>
    </source>
</evidence>
<dbReference type="GO" id="GO:0006814">
    <property type="term" value="P:sodium ion transport"/>
    <property type="evidence" value="ECO:0007669"/>
    <property type="project" value="UniProtKB-KW"/>
</dbReference>
<sequence>MSGFVVYDYIVFCLTICVSLAIGVYYACAGQKTTSDFLVGGRQMKVLPVAVSLMVSFESSIMMLGFPAETYVYGMMFWLSNIGFLVSCLLATRMVVPLVHPLKITSINEYYELRYKSRYVRLLNLTIGCINYIFYMGIVLFGPGIALESVTNFPMWTSTLVVAVAAVIYTSIGGIKAVIWTDVFQSVVMFMGIFAILIKGTMVAGGVSKVVEINQNTGRLDMFDFNPDPTVRHTFWSLVVGGCLRMVGLNIGQTTIQRIVSTPTQKDANRVLYLAGPAFFITLTLATLEGAVAYGYFTSLGCDPLKAKQISNPNQIVPFMVLQIFEDLPGMSGLFIASLFSASLSTLSSGLSSLSALAIEDVVKPNFKSLSERTITLIAKISVVFIGALCVAVSFLIAKIKGPMSQITFSVLAAFGGPASGLFLFSVFCPWGNAKGAIIGTLLTAVVGLWITTGQNFSTTLKRAPGLPPGPIDKCVDVSQYEMTNTTMQTTPWTDYYYSTAESTTEYETKRVKKPEGLDRFYSLSYQWLTGFLIVVSLTLCSAASIISGRPDPASVDVRYMLPFFDQFFPFLPKKLRKRLYCGVPFEKREEMLDNMNVWSFEKSYKDKTYDTKNVDERKQQEDEATELSLLTGSTDEISNNQNVHVRLCTKVKLSSLSGCVTDNREKPDVVKHVENTGNQNWGMLTKVITIRIWTDGFIETHNKH</sequence>